<dbReference type="CDD" id="cd02966">
    <property type="entry name" value="TlpA_like_family"/>
    <property type="match status" value="1"/>
</dbReference>
<dbReference type="PROSITE" id="PS51352">
    <property type="entry name" value="THIOREDOXIN_2"/>
    <property type="match status" value="1"/>
</dbReference>
<evidence type="ECO:0000259" key="1">
    <source>
        <dbReference type="PROSITE" id="PS51352"/>
    </source>
</evidence>
<reference evidence="2 3" key="1">
    <citation type="submission" date="2015-08" db="EMBL/GenBank/DDBJ databases">
        <authorList>
            <person name="Babu N.S."/>
            <person name="Beckwith C.J."/>
            <person name="Beseler K.G."/>
            <person name="Brison A."/>
            <person name="Carone J.V."/>
            <person name="Caskin T.P."/>
            <person name="Diamond M."/>
            <person name="Durham M.E."/>
            <person name="Foxe J.M."/>
            <person name="Go M."/>
            <person name="Henderson B.A."/>
            <person name="Jones I.B."/>
            <person name="McGettigan J.A."/>
            <person name="Micheletti S.J."/>
            <person name="Nasrallah M.E."/>
            <person name="Ortiz D."/>
            <person name="Piller C.R."/>
            <person name="Privatt S.R."/>
            <person name="Schneider S.L."/>
            <person name="Sharp S."/>
            <person name="Smith T.C."/>
            <person name="Stanton J.D."/>
            <person name="Ullery H.E."/>
            <person name="Wilson R.J."/>
            <person name="Serrano M.G."/>
            <person name="Buck G."/>
            <person name="Lee V."/>
            <person name="Wang Y."/>
            <person name="Carvalho R."/>
            <person name="Voegtly L."/>
            <person name="Shi R."/>
            <person name="Duckworth R."/>
            <person name="Johnson A."/>
            <person name="Loviza R."/>
            <person name="Walstead R."/>
            <person name="Shah Z."/>
            <person name="Kiflezghi M."/>
            <person name="Wade K."/>
            <person name="Ball S.L."/>
            <person name="Bradley K.W."/>
            <person name="Asai D.J."/>
            <person name="Bowman C.A."/>
            <person name="Russell D.A."/>
            <person name="Pope W.H."/>
            <person name="Jacobs-Sera D."/>
            <person name="Hendrix R.W."/>
            <person name="Hatfull G.F."/>
        </authorList>
    </citation>
    <scope>NUCLEOTIDE SEQUENCE [LARGE SCALE GENOMIC DNA]</scope>
</reference>
<keyword evidence="3" id="KW-1185">Reference proteome</keyword>
<keyword evidence="2" id="KW-0413">Isomerase</keyword>
<dbReference type="KEGG" id="vg:29125269"/>
<feature type="domain" description="Thioredoxin" evidence="1">
    <location>
        <begin position="1"/>
        <end position="142"/>
    </location>
</feature>
<dbReference type="RefSeq" id="YP_009302489.1">
    <property type="nucleotide sequence ID" value="NC_031245.1"/>
</dbReference>
<evidence type="ECO:0000313" key="2">
    <source>
        <dbReference type="EMBL" id="AMM44900.1"/>
    </source>
</evidence>
<name>A0A127AW88_9CAUD</name>
<dbReference type="Proteomes" id="UP000203261">
    <property type="component" value="Segment"/>
</dbReference>
<dbReference type="Gene3D" id="3.40.30.10">
    <property type="entry name" value="Glutaredoxin"/>
    <property type="match status" value="1"/>
</dbReference>
<accession>A0A127AW88</accession>
<dbReference type="GO" id="GO:0016209">
    <property type="term" value="F:antioxidant activity"/>
    <property type="evidence" value="ECO:0007669"/>
    <property type="project" value="InterPro"/>
</dbReference>
<dbReference type="SUPFAM" id="SSF52833">
    <property type="entry name" value="Thioredoxin-like"/>
    <property type="match status" value="1"/>
</dbReference>
<dbReference type="PANTHER" id="PTHR42852">
    <property type="entry name" value="THIOL:DISULFIDE INTERCHANGE PROTEIN DSBE"/>
    <property type="match status" value="1"/>
</dbReference>
<proteinExistence type="predicted"/>
<dbReference type="GO" id="GO:0016853">
    <property type="term" value="F:isomerase activity"/>
    <property type="evidence" value="ECO:0007669"/>
    <property type="project" value="UniProtKB-KW"/>
</dbReference>
<dbReference type="InterPro" id="IPR036249">
    <property type="entry name" value="Thioredoxin-like_sf"/>
</dbReference>
<dbReference type="InterPro" id="IPR050553">
    <property type="entry name" value="Thioredoxin_ResA/DsbE_sf"/>
</dbReference>
<organism evidence="2 3">
    <name type="scientific">Bacillus phage SP-15</name>
    <dbReference type="NCBI Taxonomy" id="1792032"/>
    <lineage>
        <taxon>Viruses</taxon>
        <taxon>Duplodnaviria</taxon>
        <taxon>Heunggongvirae</taxon>
        <taxon>Uroviricota</taxon>
        <taxon>Caudoviricetes</taxon>
        <taxon>Thornevirus</taxon>
        <taxon>Thornevirus SP15</taxon>
    </lineage>
</organism>
<dbReference type="GeneID" id="29125269"/>
<dbReference type="InterPro" id="IPR013766">
    <property type="entry name" value="Thioredoxin_domain"/>
</dbReference>
<sequence length="142" mass="16651">MKLNQQMPELDGTATWFNRIHTREELLGKPTVFYFWSISCMVCKQAMPELVKTLKEYGDKINVISVHMPRSQKDQDMVEVEKVVQGYGIDQPWIHDDHHTITEKFENEYIPAHYVFNPAGELCHFGTSLKLLDKRITRLLEN</sequence>
<protein>
    <submittedName>
        <fullName evidence="2">Thiol-disulfide isomerase</fullName>
    </submittedName>
</protein>
<dbReference type="GO" id="GO:0016491">
    <property type="term" value="F:oxidoreductase activity"/>
    <property type="evidence" value="ECO:0007669"/>
    <property type="project" value="InterPro"/>
</dbReference>
<dbReference type="Pfam" id="PF00578">
    <property type="entry name" value="AhpC-TSA"/>
    <property type="match status" value="1"/>
</dbReference>
<evidence type="ECO:0000313" key="3">
    <source>
        <dbReference type="Proteomes" id="UP000203261"/>
    </source>
</evidence>
<dbReference type="EMBL" id="KT624200">
    <property type="protein sequence ID" value="AMM44900.1"/>
    <property type="molecule type" value="Genomic_DNA"/>
</dbReference>
<gene>
    <name evidence="2" type="ORF">SP15_101</name>
</gene>
<dbReference type="InterPro" id="IPR000866">
    <property type="entry name" value="AhpC/TSA"/>
</dbReference>
<dbReference type="PANTHER" id="PTHR42852:SF12">
    <property type="entry name" value="THIOL-DISULFIDE OXIDOREDUCTASE YKUV"/>
    <property type="match status" value="1"/>
</dbReference>